<dbReference type="Gene3D" id="1.20.1640.10">
    <property type="entry name" value="Multidrug efflux transporter AcrB transmembrane domain"/>
    <property type="match status" value="2"/>
</dbReference>
<proteinExistence type="predicted"/>
<feature type="transmembrane region" description="Helical" evidence="1">
    <location>
        <begin position="901"/>
        <end position="925"/>
    </location>
</feature>
<protein>
    <submittedName>
        <fullName evidence="2">Multidrug efflux pump subunit</fullName>
    </submittedName>
</protein>
<keyword evidence="1" id="KW-0812">Transmembrane</keyword>
<dbReference type="EMBL" id="CP004885">
    <property type="protein sequence ID" value="AGX86811.1"/>
    <property type="molecule type" value="Genomic_DNA"/>
</dbReference>
<dbReference type="Gene3D" id="3.30.2090.10">
    <property type="entry name" value="Multidrug efflux transporter AcrB TolC docking domain, DN and DC subdomains"/>
    <property type="match status" value="2"/>
</dbReference>
<dbReference type="HOGENOM" id="CLU_002755_1_2_4"/>
<dbReference type="Gene3D" id="3.30.70.1320">
    <property type="entry name" value="Multidrug efflux transporter AcrB pore domain like"/>
    <property type="match status" value="1"/>
</dbReference>
<dbReference type="RefSeq" id="WP_022771632.1">
    <property type="nucleotide sequence ID" value="NC_022576.1"/>
</dbReference>
<name>U5N5M0_9BURK</name>
<dbReference type="STRING" id="946483.Cenrod_0704"/>
<gene>
    <name evidence="2" type="ORF">Cenrod_0704</name>
</gene>
<feature type="transmembrane region" description="Helical" evidence="1">
    <location>
        <begin position="462"/>
        <end position="480"/>
    </location>
</feature>
<dbReference type="GO" id="GO:0042910">
    <property type="term" value="F:xenobiotic transmembrane transporter activity"/>
    <property type="evidence" value="ECO:0007669"/>
    <property type="project" value="TreeGrafter"/>
</dbReference>
<dbReference type="InterPro" id="IPR027463">
    <property type="entry name" value="AcrB_DN_DC_subdom"/>
</dbReference>
<feature type="transmembrane region" description="Helical" evidence="1">
    <location>
        <begin position="387"/>
        <end position="410"/>
    </location>
</feature>
<dbReference type="SUPFAM" id="SSF82693">
    <property type="entry name" value="Multidrug efflux transporter AcrB pore domain, PN1, PN2, PC1 and PC2 subdomains"/>
    <property type="match status" value="3"/>
</dbReference>
<dbReference type="Gene3D" id="3.30.70.1440">
    <property type="entry name" value="Multidrug efflux transporter AcrB pore domain"/>
    <property type="match status" value="1"/>
</dbReference>
<feature type="transmembrane region" description="Helical" evidence="1">
    <location>
        <begin position="359"/>
        <end position="381"/>
    </location>
</feature>
<evidence type="ECO:0000313" key="3">
    <source>
        <dbReference type="Proteomes" id="UP000017184"/>
    </source>
</evidence>
<organism evidence="2 3">
    <name type="scientific">Candidatus Symbiobacter mobilis CR</name>
    <dbReference type="NCBI Taxonomy" id="946483"/>
    <lineage>
        <taxon>Bacteria</taxon>
        <taxon>Pseudomonadati</taxon>
        <taxon>Pseudomonadota</taxon>
        <taxon>Betaproteobacteria</taxon>
        <taxon>Burkholderiales</taxon>
        <taxon>Comamonadaceae</taxon>
    </lineage>
</organism>
<dbReference type="PANTHER" id="PTHR32063">
    <property type="match status" value="1"/>
</dbReference>
<feature type="transmembrane region" description="Helical" evidence="1">
    <location>
        <begin position="430"/>
        <end position="450"/>
    </location>
</feature>
<keyword evidence="1" id="KW-0472">Membrane</keyword>
<dbReference type="GO" id="GO:0005886">
    <property type="term" value="C:plasma membrane"/>
    <property type="evidence" value="ECO:0007669"/>
    <property type="project" value="TreeGrafter"/>
</dbReference>
<reference evidence="2 3" key="1">
    <citation type="journal article" date="2013" name="Genome Biol.">
        <title>Genomic analysis reveals key aspects of prokaryotic symbiosis in the phototrophic consortium "Chlorochromatium aggregatum".</title>
        <authorList>
            <person name="Liu Z."/>
            <person name="Muller J."/>
            <person name="Li T."/>
            <person name="Alvey R.M."/>
            <person name="Vogl K."/>
            <person name="Frigaard N.U."/>
            <person name="Rockwell N.C."/>
            <person name="Boyd E.S."/>
            <person name="Tomsho L.P."/>
            <person name="Schuster S.C."/>
            <person name="Henke P."/>
            <person name="Rohde M."/>
            <person name="Overmann J."/>
            <person name="Bryant D.A."/>
        </authorList>
    </citation>
    <scope>NUCLEOTIDE SEQUENCE [LARGE SCALE GENOMIC DNA]</scope>
    <source>
        <strain evidence="2">CR</strain>
    </source>
</reference>
<dbReference type="PATRIC" id="fig|946483.4.peg.704"/>
<dbReference type="SUPFAM" id="SSF82714">
    <property type="entry name" value="Multidrug efflux transporter AcrB TolC docking domain, DN and DC subdomains"/>
    <property type="match status" value="2"/>
</dbReference>
<feature type="transmembrane region" description="Helical" evidence="1">
    <location>
        <begin position="946"/>
        <end position="965"/>
    </location>
</feature>
<dbReference type="Pfam" id="PF00873">
    <property type="entry name" value="ACR_tran"/>
    <property type="match status" value="1"/>
</dbReference>
<dbReference type="SUPFAM" id="SSF82866">
    <property type="entry name" value="Multidrug efflux transporter AcrB transmembrane domain"/>
    <property type="match status" value="2"/>
</dbReference>
<dbReference type="OrthoDB" id="9177212at2"/>
<accession>U5N5M0</accession>
<dbReference type="AlphaFoldDB" id="U5N5M0"/>
<sequence>MNLATWSVRKPTPSVLLFVLLTLAGIWGFRNLGVQHFPDLDLPTINVMLVQPGAAPAQLETEVARKVEDAMATLQGLKHLRTSVTDGRVAMYAEFDIRRPLSDCLLDVKDAVDRVRKDLPADVEEPQVNKVTIAPGGPMLTYAISHSAMDEEALSWFVDDTVSRAVLRVPGVGQFTRVGGVQREVQVEVDPARLAAVRATAADVSRALRRVQLEASGGRGQLGGAEQGVRTLATVRRAEELAALPIALADGRSLRLDQVATVRDTTAQRTQAALLDGKPVVGVQIARTRGYDETRIAEGIAQALEALQRKHPGMGVTVVRSTVDFTLEQYRGSMEMLYEGAILAVLVIWWFLRDWRATLIGAAALPLSILPAFAVMAWFGFTLNTLTLLALAVVVGILVDDAIVEVENIARHLRGGKSVLDATIDAVEEIALAVVTTTATLVVVFVPTALMSGIPGLVFRQFGWTVVAAVLASLLVARLMTPVMAMWLLRGGHSHDADGRWMQGYLRMAGWCIRHRKTTLLAGLAFFLGSLALVPLLPTGFVPPRDEGSTSIAMELPPGASLERSLSTIEEVRQAIADVEGIRAVFATVGAPPLASGPGSGPLIGELRKGSLTLVLAPRGERPTQQQVEDAVRERLAGIAGVRLSIGQGTGKKLQVILASQDAPTLRATALQVERDLRGLPFLSGIASTASLERPEITVRPHAALAAERGVSTQAIGETLRIALSGDVDTALSQWNLDTRQVDIRVQVGDAIRHDLDAIGALRVPGRGGVLVPLSSIAELRVESGPAQIDRYNRERQVTINADLGGYSLSQAIEERNALPSIRSMPASVRLIESGDAELMVEMLGGFAMALLTGILLVYAVLVLLFHDWFLPITILSAVPLSLGGVFVAVLAAGYELGMPVLIGMVMLLGIVTKNSILLADFAVMAHETRGMALVDALMDACHKRARPILMTTVAMVAGMLPLALGLGGDASFRQPMAVAVIGGLVTSTGLSLLVVPVVFLYVSDLEAWLRSFLPGREKAGK</sequence>
<dbReference type="PANTHER" id="PTHR32063:SF77">
    <property type="entry name" value="ACR FAMILY TRANSPORT PROTEIN"/>
    <property type="match status" value="1"/>
</dbReference>
<feature type="transmembrane region" description="Helical" evidence="1">
    <location>
        <begin position="873"/>
        <end position="895"/>
    </location>
</feature>
<feature type="transmembrane region" description="Helical" evidence="1">
    <location>
        <begin position="336"/>
        <end position="352"/>
    </location>
</feature>
<keyword evidence="3" id="KW-1185">Reference proteome</keyword>
<dbReference type="KEGG" id="cbx:Cenrod_0704"/>
<keyword evidence="1" id="KW-1133">Transmembrane helix</keyword>
<feature type="transmembrane region" description="Helical" evidence="1">
    <location>
        <begin position="843"/>
        <end position="866"/>
    </location>
</feature>
<feature type="transmembrane region" description="Helical" evidence="1">
    <location>
        <begin position="977"/>
        <end position="1003"/>
    </location>
</feature>
<evidence type="ECO:0000313" key="2">
    <source>
        <dbReference type="EMBL" id="AGX86811.1"/>
    </source>
</evidence>
<dbReference type="Proteomes" id="UP000017184">
    <property type="component" value="Chromosome"/>
</dbReference>
<feature type="transmembrane region" description="Helical" evidence="1">
    <location>
        <begin position="518"/>
        <end position="537"/>
    </location>
</feature>
<evidence type="ECO:0000256" key="1">
    <source>
        <dbReference type="SAM" id="Phobius"/>
    </source>
</evidence>
<dbReference type="eggNOG" id="COG0841">
    <property type="taxonomic scope" value="Bacteria"/>
</dbReference>
<dbReference type="InterPro" id="IPR001036">
    <property type="entry name" value="Acrflvin-R"/>
</dbReference>
<dbReference type="PRINTS" id="PR00702">
    <property type="entry name" value="ACRIFLAVINRP"/>
</dbReference>
<dbReference type="Gene3D" id="3.30.70.1430">
    <property type="entry name" value="Multidrug efflux transporter AcrB pore domain"/>
    <property type="match status" value="2"/>
</dbReference>